<sequence>MNQSTIIGELPAGYLDDVCSIFDRHNHPIVLVEQCAMLWMGIPVAPIDYDFLVRDSQLDNIVSVFIASGEWEHAEQDLLARFNDSHVNQVPRLRRLTREPIHISLWPEKLYFLSVDGPKVQVPNVVSWDCVLMEEHFDPKIGYPLTKTELEARNTRILPRHLAQRENTSPLFIPTISRMIDALLDQDRYRHRHDHARDSNNYNNLLVSRPAEHITSFVKCLYLERPQQQEKLLPHISEYNRSTLDARLAGFRRRPTIVLDSLPDLRNSS</sequence>
<organism evidence="1 2">
    <name type="scientific">[Emmonsia] crescens</name>
    <dbReference type="NCBI Taxonomy" id="73230"/>
    <lineage>
        <taxon>Eukaryota</taxon>
        <taxon>Fungi</taxon>
        <taxon>Dikarya</taxon>
        <taxon>Ascomycota</taxon>
        <taxon>Pezizomycotina</taxon>
        <taxon>Eurotiomycetes</taxon>
        <taxon>Eurotiomycetidae</taxon>
        <taxon>Onygenales</taxon>
        <taxon>Ajellomycetaceae</taxon>
        <taxon>Emergomyces</taxon>
    </lineage>
</organism>
<comment type="caution">
    <text evidence="1">The sequence shown here is derived from an EMBL/GenBank/DDBJ whole genome shotgun (WGS) entry which is preliminary data.</text>
</comment>
<evidence type="ECO:0000313" key="2">
    <source>
        <dbReference type="Proteomes" id="UP000226031"/>
    </source>
</evidence>
<dbReference type="AlphaFoldDB" id="A0A2B7ZDA2"/>
<dbReference type="EMBL" id="PDND01000138">
    <property type="protein sequence ID" value="PGH31179.1"/>
    <property type="molecule type" value="Genomic_DNA"/>
</dbReference>
<proteinExistence type="predicted"/>
<evidence type="ECO:0000313" key="1">
    <source>
        <dbReference type="EMBL" id="PGH31179.1"/>
    </source>
</evidence>
<accession>A0A2B7ZDA2</accession>
<dbReference type="Proteomes" id="UP000226031">
    <property type="component" value="Unassembled WGS sequence"/>
</dbReference>
<protein>
    <submittedName>
        <fullName evidence="1">Uncharacterized protein</fullName>
    </submittedName>
</protein>
<gene>
    <name evidence="1" type="ORF">GX50_06058</name>
</gene>
<dbReference type="VEuPathDB" id="FungiDB:EMCG_06882"/>
<reference evidence="1 2" key="1">
    <citation type="submission" date="2017-10" db="EMBL/GenBank/DDBJ databases">
        <title>Comparative genomics in systemic dimorphic fungi from Ajellomycetaceae.</title>
        <authorList>
            <person name="Munoz J.F."/>
            <person name="Mcewen J.G."/>
            <person name="Clay O.K."/>
            <person name="Cuomo C.A."/>
        </authorList>
    </citation>
    <scope>NUCLEOTIDE SEQUENCE [LARGE SCALE GENOMIC DNA]</scope>
    <source>
        <strain evidence="1 2">UAMH4076</strain>
    </source>
</reference>
<name>A0A2B7ZDA2_9EURO</name>
<keyword evidence="2" id="KW-1185">Reference proteome</keyword>